<dbReference type="STRING" id="316067.Geob_1688"/>
<dbReference type="Proteomes" id="UP000007721">
    <property type="component" value="Chromosome"/>
</dbReference>
<evidence type="ECO:0000313" key="5">
    <source>
        <dbReference type="Proteomes" id="UP000007721"/>
    </source>
</evidence>
<evidence type="ECO:0000256" key="3">
    <source>
        <dbReference type="ARBA" id="ARBA00022691"/>
    </source>
</evidence>
<dbReference type="EMBL" id="CP001390">
    <property type="protein sequence ID" value="ACM20046.1"/>
    <property type="molecule type" value="Genomic_DNA"/>
</dbReference>
<keyword evidence="3" id="KW-0949">S-adenosyl-L-methionine</keyword>
<dbReference type="OrthoDB" id="9811000at2"/>
<dbReference type="PROSITE" id="PS51682">
    <property type="entry name" value="SAM_OMT_I"/>
    <property type="match status" value="1"/>
</dbReference>
<name>B9M6I6_GEODF</name>
<evidence type="ECO:0000313" key="4">
    <source>
        <dbReference type="EMBL" id="ACM20046.1"/>
    </source>
</evidence>
<dbReference type="SUPFAM" id="SSF53335">
    <property type="entry name" value="S-adenosyl-L-methionine-dependent methyltransferases"/>
    <property type="match status" value="1"/>
</dbReference>
<dbReference type="AlphaFoldDB" id="B9M6I6"/>
<dbReference type="HOGENOM" id="CLU_067676_4_0_7"/>
<keyword evidence="5" id="KW-1185">Reference proteome</keyword>
<evidence type="ECO:0000256" key="1">
    <source>
        <dbReference type="ARBA" id="ARBA00022603"/>
    </source>
</evidence>
<reference evidence="4 5" key="1">
    <citation type="submission" date="2009-01" db="EMBL/GenBank/DDBJ databases">
        <title>Complete sequence of Geobacter sp. FRC-32.</title>
        <authorList>
            <consortium name="US DOE Joint Genome Institute"/>
            <person name="Lucas S."/>
            <person name="Copeland A."/>
            <person name="Lapidus A."/>
            <person name="Glavina del Rio T."/>
            <person name="Dalin E."/>
            <person name="Tice H."/>
            <person name="Bruce D."/>
            <person name="Goodwin L."/>
            <person name="Pitluck S."/>
            <person name="Saunders E."/>
            <person name="Brettin T."/>
            <person name="Detter J.C."/>
            <person name="Han C."/>
            <person name="Larimer F."/>
            <person name="Land M."/>
            <person name="Hauser L."/>
            <person name="Kyrpides N."/>
            <person name="Ovchinnikova G."/>
            <person name="Kostka J."/>
            <person name="Richardson P."/>
        </authorList>
    </citation>
    <scope>NUCLEOTIDE SEQUENCE [LARGE SCALE GENOMIC DNA]</scope>
    <source>
        <strain evidence="5">DSM 22248 / JCM 15807 / FRC-32</strain>
    </source>
</reference>
<sequence>MIEITDPRIDKYIMGLAPESDSLLLEMEKKAKASGFPIVDPLVGRLLYLLTRLKQPALIVEMGSGFGYSAYWFAKALSIRGKIVLIDKEEAHISHARKVFSDSDLFDRAEFRVGDALQVAREYQGIDLLFIDIDKHQYLDAVMAIAPMLAKNALVIADNSLWHGNVAEGMTDRDTVGIDKFNRHMFSSNDFFTSIVPLRDGVLLAYKLTES</sequence>
<dbReference type="GO" id="GO:0008171">
    <property type="term" value="F:O-methyltransferase activity"/>
    <property type="evidence" value="ECO:0007669"/>
    <property type="project" value="InterPro"/>
</dbReference>
<dbReference type="KEGG" id="geo:Geob_1688"/>
<dbReference type="GO" id="GO:0032259">
    <property type="term" value="P:methylation"/>
    <property type="evidence" value="ECO:0007669"/>
    <property type="project" value="UniProtKB-KW"/>
</dbReference>
<keyword evidence="1 4" id="KW-0489">Methyltransferase</keyword>
<protein>
    <submittedName>
        <fullName evidence="4">SAM-dependent methyltransferase, putative</fullName>
    </submittedName>
</protein>
<proteinExistence type="predicted"/>
<organism evidence="4 5">
    <name type="scientific">Geotalea daltonii (strain DSM 22248 / JCM 15807 / FRC-32)</name>
    <name type="common">Geobacter daltonii</name>
    <dbReference type="NCBI Taxonomy" id="316067"/>
    <lineage>
        <taxon>Bacteria</taxon>
        <taxon>Pseudomonadati</taxon>
        <taxon>Thermodesulfobacteriota</taxon>
        <taxon>Desulfuromonadia</taxon>
        <taxon>Geobacterales</taxon>
        <taxon>Geobacteraceae</taxon>
        <taxon>Geotalea</taxon>
    </lineage>
</organism>
<accession>B9M6I6</accession>
<dbReference type="Pfam" id="PF01596">
    <property type="entry name" value="Methyltransf_3"/>
    <property type="match status" value="1"/>
</dbReference>
<dbReference type="PANTHER" id="PTHR43167">
    <property type="entry name" value="PUTATIVE (AFU_ORTHOLOGUE AFUA_6G01830)-RELATED"/>
    <property type="match status" value="1"/>
</dbReference>
<evidence type="ECO:0000256" key="2">
    <source>
        <dbReference type="ARBA" id="ARBA00022679"/>
    </source>
</evidence>
<keyword evidence="2 4" id="KW-0808">Transferase</keyword>
<dbReference type="RefSeq" id="WP_012646775.1">
    <property type="nucleotide sequence ID" value="NC_011979.1"/>
</dbReference>
<dbReference type="eggNOG" id="COG4122">
    <property type="taxonomic scope" value="Bacteria"/>
</dbReference>
<dbReference type="Gene3D" id="3.40.50.150">
    <property type="entry name" value="Vaccinia Virus protein VP39"/>
    <property type="match status" value="1"/>
</dbReference>
<dbReference type="PANTHER" id="PTHR43167:SF1">
    <property type="entry name" value="PUTATIVE (AFU_ORTHOLOGUE AFUA_6G01830)-RELATED"/>
    <property type="match status" value="1"/>
</dbReference>
<gene>
    <name evidence="4" type="ordered locus">Geob_1688</name>
</gene>
<dbReference type="InterPro" id="IPR029063">
    <property type="entry name" value="SAM-dependent_MTases_sf"/>
</dbReference>
<dbReference type="InterPro" id="IPR002935">
    <property type="entry name" value="SAM_O-MeTrfase"/>
</dbReference>